<dbReference type="SUPFAM" id="SSF52266">
    <property type="entry name" value="SGNH hydrolase"/>
    <property type="match status" value="1"/>
</dbReference>
<keyword evidence="1" id="KW-0732">Signal</keyword>
<evidence type="ECO:0000313" key="3">
    <source>
        <dbReference type="EMBL" id="VGO16889.1"/>
    </source>
</evidence>
<evidence type="ECO:0000313" key="4">
    <source>
        <dbReference type="Proteomes" id="UP000366872"/>
    </source>
</evidence>
<sequence>MKKWILGFIALWLLQGVACAEAFRPNERVAFIGDSITHEGSYHTLIQAFYATRFPDRNVQCFNLGISGDIAKGGAERSDPSGSAIWARDVRSVRPTAATIMLGMNDAGTGHFLSAKTKDELEAENAKRFGYYKNSYGQMLDNLEALGVDRITPIKSSPYDQTQVNPKKPALLQFGIGKNDAIVAMGRGVVDVEAAVRGFSVCDFNTPMLELNARQQKDDPAFSICGKDRVHPQEEGHMVMAWLFLKFQGLESSVAELTVDARSPQVVDANNCTASNLKTSGDQISFDYKANALPFPRSAYQAAAHLIEFESEFNRERLAVRGLKTGAYVLNMDGVSVGEYSAAELEAGINMALLEQAPQMLQAHEVLRLCEERAELANTLRGVMFSCKYLKRKGYDSDDIVACKAVIDDVIAGEKAIYQQRALQEYADWIEGYDEQLEKVESMVEKIYAAARPGTHRIELSLRER</sequence>
<dbReference type="Gene3D" id="3.40.50.1110">
    <property type="entry name" value="SGNH hydrolase"/>
    <property type="match status" value="1"/>
</dbReference>
<feature type="domain" description="SGNH hydrolase-type esterase" evidence="2">
    <location>
        <begin position="31"/>
        <end position="237"/>
    </location>
</feature>
<dbReference type="Pfam" id="PF13472">
    <property type="entry name" value="Lipase_GDSL_2"/>
    <property type="match status" value="1"/>
</dbReference>
<dbReference type="PANTHER" id="PTHR30383">
    <property type="entry name" value="THIOESTERASE 1/PROTEASE 1/LYSOPHOSPHOLIPASE L1"/>
    <property type="match status" value="1"/>
</dbReference>
<organism evidence="3 4">
    <name type="scientific">Pontiella desulfatans</name>
    <dbReference type="NCBI Taxonomy" id="2750659"/>
    <lineage>
        <taxon>Bacteria</taxon>
        <taxon>Pseudomonadati</taxon>
        <taxon>Kiritimatiellota</taxon>
        <taxon>Kiritimatiellia</taxon>
        <taxon>Kiritimatiellales</taxon>
        <taxon>Pontiellaceae</taxon>
        <taxon>Pontiella</taxon>
    </lineage>
</organism>
<reference evidence="3 4" key="1">
    <citation type="submission" date="2019-04" db="EMBL/GenBank/DDBJ databases">
        <authorList>
            <person name="Van Vliet M D."/>
        </authorList>
    </citation>
    <scope>NUCLEOTIDE SEQUENCE [LARGE SCALE GENOMIC DNA]</scope>
    <source>
        <strain evidence="3 4">F1</strain>
    </source>
</reference>
<feature type="chain" id="PRO_5025425220" description="SGNH hydrolase-type esterase domain-containing protein" evidence="1">
    <location>
        <begin position="21"/>
        <end position="465"/>
    </location>
</feature>
<name>A0A6C2UAH2_PONDE</name>
<dbReference type="PANTHER" id="PTHR30383:SF5">
    <property type="entry name" value="SGNH HYDROLASE-TYPE ESTERASE DOMAIN-CONTAINING PROTEIN"/>
    <property type="match status" value="1"/>
</dbReference>
<dbReference type="EMBL" id="CAAHFG010000004">
    <property type="protein sequence ID" value="VGO16889.1"/>
    <property type="molecule type" value="Genomic_DNA"/>
</dbReference>
<proteinExistence type="predicted"/>
<evidence type="ECO:0000259" key="2">
    <source>
        <dbReference type="Pfam" id="PF13472"/>
    </source>
</evidence>
<feature type="signal peptide" evidence="1">
    <location>
        <begin position="1"/>
        <end position="20"/>
    </location>
</feature>
<dbReference type="AlphaFoldDB" id="A0A6C2UAH2"/>
<keyword evidence="4" id="KW-1185">Reference proteome</keyword>
<dbReference type="CDD" id="cd01834">
    <property type="entry name" value="SGNH_hydrolase_like_2"/>
    <property type="match status" value="1"/>
</dbReference>
<evidence type="ECO:0000256" key="1">
    <source>
        <dbReference type="SAM" id="SignalP"/>
    </source>
</evidence>
<dbReference type="InterPro" id="IPR036514">
    <property type="entry name" value="SGNH_hydro_sf"/>
</dbReference>
<gene>
    <name evidence="3" type="ORF">PDESU_05481</name>
</gene>
<dbReference type="GO" id="GO:0004622">
    <property type="term" value="F:phosphatidylcholine lysophospholipase activity"/>
    <property type="evidence" value="ECO:0007669"/>
    <property type="project" value="TreeGrafter"/>
</dbReference>
<accession>A0A6C2UAH2</accession>
<dbReference type="InterPro" id="IPR051532">
    <property type="entry name" value="Ester_Hydrolysis_Enzymes"/>
</dbReference>
<dbReference type="InterPro" id="IPR013830">
    <property type="entry name" value="SGNH_hydro"/>
</dbReference>
<protein>
    <recommendedName>
        <fullName evidence="2">SGNH hydrolase-type esterase domain-containing protein</fullName>
    </recommendedName>
</protein>
<dbReference type="Proteomes" id="UP000366872">
    <property type="component" value="Unassembled WGS sequence"/>
</dbReference>
<dbReference type="RefSeq" id="WP_136082408.1">
    <property type="nucleotide sequence ID" value="NZ_CAAHFG010000004.1"/>
</dbReference>